<dbReference type="AlphaFoldDB" id="V5BNT9"/>
<dbReference type="GO" id="GO:0030151">
    <property type="term" value="F:molybdenum ion binding"/>
    <property type="evidence" value="ECO:0007669"/>
    <property type="project" value="InterPro"/>
</dbReference>
<evidence type="ECO:0000313" key="2">
    <source>
        <dbReference type="EMBL" id="ESS66223.1"/>
    </source>
</evidence>
<sequence>MNNTHATVATLWRYPVKSMMGEELNGAEITTGGLLGDRAYALVDAATGNVISAKNPKKWPDFFAYRAAYTAPPAQNGLPSVWITLPDGTVLCSDQSDIDYNLSRALGNKVVLQTQSPSDAKLEQFWPEYEGEANEVSSEAVAGDAPQGTFFDYAALHLLTTSSIAAMQQHYPEGRFEVRRFRPNIMIDTNGMNGFVENDWVGKTIKIGDSLRLQITDPCPRCVMPTLAQGDLPQDNGIFKNGIAKNKPLVPFAGKELPSVGVYARVLTPGWVKRGDALSIEG</sequence>
<feature type="domain" description="MOSC" evidence="1">
    <location>
        <begin position="124"/>
        <end position="281"/>
    </location>
</feature>
<organism evidence="2 3">
    <name type="scientific">Methyloglobulus morosus KoM1</name>
    <dbReference type="NCBI Taxonomy" id="1116472"/>
    <lineage>
        <taxon>Bacteria</taxon>
        <taxon>Pseudomonadati</taxon>
        <taxon>Pseudomonadota</taxon>
        <taxon>Gammaproteobacteria</taxon>
        <taxon>Methylococcales</taxon>
        <taxon>Methylococcaceae</taxon>
        <taxon>Methyloglobulus</taxon>
    </lineage>
</organism>
<dbReference type="Gene3D" id="2.40.33.20">
    <property type="entry name" value="PK beta-barrel domain-like"/>
    <property type="match status" value="1"/>
</dbReference>
<dbReference type="EMBL" id="AYLO01000175">
    <property type="protein sequence ID" value="ESS66223.1"/>
    <property type="molecule type" value="Genomic_DNA"/>
</dbReference>
<name>V5BNT9_9GAMM</name>
<dbReference type="Pfam" id="PF03473">
    <property type="entry name" value="MOSC"/>
    <property type="match status" value="1"/>
</dbReference>
<dbReference type="SUPFAM" id="SSF50800">
    <property type="entry name" value="PK beta-barrel domain-like"/>
    <property type="match status" value="1"/>
</dbReference>
<accession>V5BNT9</accession>
<proteinExistence type="predicted"/>
<dbReference type="eggNOG" id="COG3217">
    <property type="taxonomic scope" value="Bacteria"/>
</dbReference>
<dbReference type="GO" id="GO:0030170">
    <property type="term" value="F:pyridoxal phosphate binding"/>
    <property type="evidence" value="ECO:0007669"/>
    <property type="project" value="InterPro"/>
</dbReference>
<dbReference type="Proteomes" id="UP000017842">
    <property type="component" value="Unassembled WGS sequence"/>
</dbReference>
<evidence type="ECO:0000313" key="3">
    <source>
        <dbReference type="Proteomes" id="UP000017842"/>
    </source>
</evidence>
<dbReference type="GO" id="GO:0003824">
    <property type="term" value="F:catalytic activity"/>
    <property type="evidence" value="ECO:0007669"/>
    <property type="project" value="InterPro"/>
</dbReference>
<protein>
    <submittedName>
        <fullName evidence="2">MOSC domain-containing protein</fullName>
    </submittedName>
</protein>
<dbReference type="PATRIC" id="fig|1116472.3.peg.4039"/>
<dbReference type="InterPro" id="IPR011037">
    <property type="entry name" value="Pyrv_Knase-like_insert_dom_sf"/>
</dbReference>
<dbReference type="PROSITE" id="PS51340">
    <property type="entry name" value="MOSC"/>
    <property type="match status" value="1"/>
</dbReference>
<dbReference type="Pfam" id="PF03476">
    <property type="entry name" value="MOSC_N"/>
    <property type="match status" value="1"/>
</dbReference>
<dbReference type="OrthoDB" id="581532at2"/>
<dbReference type="InterPro" id="IPR005302">
    <property type="entry name" value="MoCF_Sase_C"/>
</dbReference>
<reference evidence="2 3" key="1">
    <citation type="journal article" date="2013" name="Genome Announc.">
        <title>Draft Genome Sequence of the Methanotrophic Gammaproteobacterium Methyloglobulus morosus DSM 22980 Strain KoM1.</title>
        <authorList>
            <person name="Poehlein A."/>
            <person name="Deutzmann J.S."/>
            <person name="Daniel R."/>
            <person name="Simeonova D.D."/>
        </authorList>
    </citation>
    <scope>NUCLEOTIDE SEQUENCE [LARGE SCALE GENOMIC DNA]</scope>
    <source>
        <strain evidence="2 3">KoM1</strain>
    </source>
</reference>
<evidence type="ECO:0000259" key="1">
    <source>
        <dbReference type="PROSITE" id="PS51340"/>
    </source>
</evidence>
<dbReference type="InterPro" id="IPR005303">
    <property type="entry name" value="MOCOS_middle"/>
</dbReference>
<dbReference type="RefSeq" id="WP_023496607.1">
    <property type="nucleotide sequence ID" value="NZ_AYLO01000175.1"/>
</dbReference>
<comment type="caution">
    <text evidence="2">The sequence shown here is derived from an EMBL/GenBank/DDBJ whole genome shotgun (WGS) entry which is preliminary data.</text>
</comment>
<keyword evidence="3" id="KW-1185">Reference proteome</keyword>
<gene>
    <name evidence="2" type="ORF">MGMO_201c00030</name>
</gene>
<dbReference type="STRING" id="1116472.MGMO_201c00030"/>